<dbReference type="Proteomes" id="UP000197065">
    <property type="component" value="Unassembled WGS sequence"/>
</dbReference>
<evidence type="ECO:0000313" key="2">
    <source>
        <dbReference type="EMBL" id="SNB52495.1"/>
    </source>
</evidence>
<keyword evidence="1" id="KW-0812">Transmembrane</keyword>
<dbReference type="AlphaFoldDB" id="A0A212PZG3"/>
<organism evidence="2 3">
    <name type="scientific">Arboricoccus pini</name>
    <dbReference type="NCBI Taxonomy" id="1963835"/>
    <lineage>
        <taxon>Bacteria</taxon>
        <taxon>Pseudomonadati</taxon>
        <taxon>Pseudomonadota</taxon>
        <taxon>Alphaproteobacteria</taxon>
        <taxon>Geminicoccales</taxon>
        <taxon>Geminicoccaceae</taxon>
        <taxon>Arboricoccus</taxon>
    </lineage>
</organism>
<keyword evidence="1" id="KW-1133">Transmembrane helix</keyword>
<sequence>MGYLLLIVGAAFILYAGYRVAAHRRHVVPVGSDTTSDRPDTLLKDLLFAIFGAVVIALGATFFGNFG</sequence>
<accession>A0A212PZG3</accession>
<gene>
    <name evidence="2" type="ORF">SAMN07250955_101263</name>
</gene>
<name>A0A212PZG3_9PROT</name>
<dbReference type="EMBL" id="FYEH01000001">
    <property type="protein sequence ID" value="SNB52495.1"/>
    <property type="molecule type" value="Genomic_DNA"/>
</dbReference>
<keyword evidence="3" id="KW-1185">Reference proteome</keyword>
<protein>
    <submittedName>
        <fullName evidence="2">Uncharacterized protein</fullName>
    </submittedName>
</protein>
<keyword evidence="1" id="KW-0472">Membrane</keyword>
<evidence type="ECO:0000256" key="1">
    <source>
        <dbReference type="SAM" id="Phobius"/>
    </source>
</evidence>
<evidence type="ECO:0000313" key="3">
    <source>
        <dbReference type="Proteomes" id="UP000197065"/>
    </source>
</evidence>
<feature type="transmembrane region" description="Helical" evidence="1">
    <location>
        <begin position="46"/>
        <end position="66"/>
    </location>
</feature>
<reference evidence="2 3" key="1">
    <citation type="submission" date="2017-06" db="EMBL/GenBank/DDBJ databases">
        <authorList>
            <person name="Kim H.J."/>
            <person name="Triplett B.A."/>
        </authorList>
    </citation>
    <scope>NUCLEOTIDE SEQUENCE [LARGE SCALE GENOMIC DNA]</scope>
    <source>
        <strain evidence="2 3">B29T1</strain>
    </source>
</reference>
<proteinExistence type="predicted"/>
<dbReference type="RefSeq" id="WP_088559579.1">
    <property type="nucleotide sequence ID" value="NZ_FYEH01000001.1"/>
</dbReference>